<dbReference type="GO" id="GO:0015075">
    <property type="term" value="F:monoatomic ion transmembrane transporter activity"/>
    <property type="evidence" value="ECO:0007669"/>
    <property type="project" value="InterPro"/>
</dbReference>
<keyword evidence="3 6" id="KW-0812">Transmembrane</keyword>
<name>A0A837DHQ7_9PSEU</name>
<keyword evidence="2" id="KW-1003">Cell membrane</keyword>
<dbReference type="InterPro" id="IPR007208">
    <property type="entry name" value="MrpF/PhaF-like"/>
</dbReference>
<gene>
    <name evidence="7" type="ORF">MINT15_02920</name>
</gene>
<organism evidence="7 8">
    <name type="scientific">Saccharomonospora viridis</name>
    <dbReference type="NCBI Taxonomy" id="1852"/>
    <lineage>
        <taxon>Bacteria</taxon>
        <taxon>Bacillati</taxon>
        <taxon>Actinomycetota</taxon>
        <taxon>Actinomycetes</taxon>
        <taxon>Pseudonocardiales</taxon>
        <taxon>Pseudonocardiaceae</taxon>
        <taxon>Saccharomonospora</taxon>
    </lineage>
</organism>
<feature type="transmembrane region" description="Helical" evidence="6">
    <location>
        <begin position="63"/>
        <end position="86"/>
    </location>
</feature>
<evidence type="ECO:0000256" key="4">
    <source>
        <dbReference type="ARBA" id="ARBA00022989"/>
    </source>
</evidence>
<dbReference type="OMA" id="MPEIVIV"/>
<evidence type="ECO:0000256" key="5">
    <source>
        <dbReference type="ARBA" id="ARBA00023136"/>
    </source>
</evidence>
<keyword evidence="4 6" id="KW-1133">Transmembrane helix</keyword>
<keyword evidence="5 6" id="KW-0472">Membrane</keyword>
<feature type="transmembrane region" description="Helical" evidence="6">
    <location>
        <begin position="37"/>
        <end position="57"/>
    </location>
</feature>
<proteinExistence type="predicted"/>
<dbReference type="GO" id="GO:0005886">
    <property type="term" value="C:plasma membrane"/>
    <property type="evidence" value="ECO:0007669"/>
    <property type="project" value="UniProtKB-SubCell"/>
</dbReference>
<comment type="caution">
    <text evidence="7">The sequence shown here is derived from an EMBL/GenBank/DDBJ whole genome shotgun (WGS) entry which is preliminary data.</text>
</comment>
<accession>A0A837DHQ7</accession>
<evidence type="ECO:0000313" key="7">
    <source>
        <dbReference type="EMBL" id="KHF45991.1"/>
    </source>
</evidence>
<evidence type="ECO:0000256" key="2">
    <source>
        <dbReference type="ARBA" id="ARBA00022475"/>
    </source>
</evidence>
<dbReference type="Pfam" id="PF04066">
    <property type="entry name" value="MrpF_PhaF"/>
    <property type="match status" value="1"/>
</dbReference>
<evidence type="ECO:0000256" key="3">
    <source>
        <dbReference type="ARBA" id="ARBA00022692"/>
    </source>
</evidence>
<evidence type="ECO:0000256" key="6">
    <source>
        <dbReference type="SAM" id="Phobius"/>
    </source>
</evidence>
<reference evidence="7 8" key="1">
    <citation type="submission" date="2014-10" db="EMBL/GenBank/DDBJ databases">
        <title>Genome sequence of Micropolyspora internatus JCM3315.</title>
        <authorList>
            <person name="Shin S.-K."/>
            <person name="Yi H."/>
        </authorList>
    </citation>
    <scope>NUCLEOTIDE SEQUENCE [LARGE SCALE GENOMIC DNA]</scope>
    <source>
        <strain evidence="7 8">JCM 3315</strain>
    </source>
</reference>
<sequence>MIIMPTVVLIPALIWITLLLVGGGLVLIRARDVSHGLVALDMLAVLIISLLALLSYSRDEAHYFGAAVALALLSFVSTVATARYLGSGGPFG</sequence>
<dbReference type="AlphaFoldDB" id="A0A837DHQ7"/>
<evidence type="ECO:0000313" key="8">
    <source>
        <dbReference type="Proteomes" id="UP000030848"/>
    </source>
</evidence>
<evidence type="ECO:0000256" key="1">
    <source>
        <dbReference type="ARBA" id="ARBA00004651"/>
    </source>
</evidence>
<dbReference type="EMBL" id="JRZE01000001">
    <property type="protein sequence ID" value="KHF45991.1"/>
    <property type="molecule type" value="Genomic_DNA"/>
</dbReference>
<dbReference type="Proteomes" id="UP000030848">
    <property type="component" value="Unassembled WGS sequence"/>
</dbReference>
<protein>
    <submittedName>
        <fullName evidence="7">pH regulation protein F</fullName>
    </submittedName>
</protein>
<feature type="transmembrane region" description="Helical" evidence="6">
    <location>
        <begin position="6"/>
        <end position="28"/>
    </location>
</feature>
<comment type="subcellular location">
    <subcellularLocation>
        <location evidence="1">Cell membrane</location>
        <topology evidence="1">Multi-pass membrane protein</topology>
    </subcellularLocation>
</comment>